<feature type="region of interest" description="Disordered" evidence="1">
    <location>
        <begin position="109"/>
        <end position="137"/>
    </location>
</feature>
<sequence>MVNGERWSCSRTSRRRRRTRSCAWPPARAGGPRPRPARRPAHRQEGVAATVPGQAQGPPRRARALRPPVPVGRGREEEAGCLALGLGSANADRLTIALGFGARRVAGLLQHGRSRGRRRPPRRPSRRRPTRARRSRGASCTSCYCRRHATGEYSRLSRLPAHGSPLSSAARSAPPAAPVAASLPAHLSLAELNGYLAAVHHDYPGGCIDMWLLMDLEQGTWSTVPTPPPSTTLRAPT</sequence>
<dbReference type="Gramene" id="PVH31707">
    <property type="protein sequence ID" value="PVH31707"/>
    <property type="gene ID" value="PAHAL_9G217100"/>
</dbReference>
<evidence type="ECO:0000313" key="2">
    <source>
        <dbReference type="EMBL" id="PVH31707.1"/>
    </source>
</evidence>
<name>A0A2T8I211_9POAL</name>
<feature type="compositionally biased region" description="Low complexity" evidence="1">
    <location>
        <begin position="21"/>
        <end position="32"/>
    </location>
</feature>
<dbReference type="Proteomes" id="UP000243499">
    <property type="component" value="Chromosome 9"/>
</dbReference>
<feature type="compositionally biased region" description="Basic residues" evidence="1">
    <location>
        <begin position="112"/>
        <end position="136"/>
    </location>
</feature>
<gene>
    <name evidence="2" type="ORF">PAHAL_9G217100</name>
</gene>
<organism evidence="2">
    <name type="scientific">Panicum hallii</name>
    <dbReference type="NCBI Taxonomy" id="206008"/>
    <lineage>
        <taxon>Eukaryota</taxon>
        <taxon>Viridiplantae</taxon>
        <taxon>Streptophyta</taxon>
        <taxon>Embryophyta</taxon>
        <taxon>Tracheophyta</taxon>
        <taxon>Spermatophyta</taxon>
        <taxon>Magnoliopsida</taxon>
        <taxon>Liliopsida</taxon>
        <taxon>Poales</taxon>
        <taxon>Poaceae</taxon>
        <taxon>PACMAD clade</taxon>
        <taxon>Panicoideae</taxon>
        <taxon>Panicodae</taxon>
        <taxon>Paniceae</taxon>
        <taxon>Panicinae</taxon>
        <taxon>Panicum</taxon>
        <taxon>Panicum sect. Panicum</taxon>
    </lineage>
</organism>
<dbReference type="AlphaFoldDB" id="A0A2T8I211"/>
<evidence type="ECO:0008006" key="3">
    <source>
        <dbReference type="Google" id="ProtNLM"/>
    </source>
</evidence>
<evidence type="ECO:0000256" key="1">
    <source>
        <dbReference type="SAM" id="MobiDB-lite"/>
    </source>
</evidence>
<protein>
    <recommendedName>
        <fullName evidence="3">F-box associated domain-containing protein</fullName>
    </recommendedName>
</protein>
<accession>A0A2T8I211</accession>
<proteinExistence type="predicted"/>
<reference evidence="2" key="1">
    <citation type="submission" date="2018-04" db="EMBL/GenBank/DDBJ databases">
        <title>WGS assembly of Panicum hallii.</title>
        <authorList>
            <person name="Lovell J."/>
            <person name="Jenkins J."/>
            <person name="Lowry D."/>
            <person name="Mamidi S."/>
            <person name="Sreedasyam A."/>
            <person name="Weng X."/>
            <person name="Barry K."/>
            <person name="Bonette J."/>
            <person name="Campitelli B."/>
            <person name="Daum C."/>
            <person name="Gordon S."/>
            <person name="Gould B."/>
            <person name="Lipzen A."/>
            <person name="Macqueen A."/>
            <person name="Palacio-Mejia J."/>
            <person name="Plott C."/>
            <person name="Shakirov E."/>
            <person name="Shu S."/>
            <person name="Yoshinaga Y."/>
            <person name="Zane M."/>
            <person name="Rokhsar D."/>
            <person name="Grimwood J."/>
            <person name="Schmutz J."/>
            <person name="Juenger T."/>
        </authorList>
    </citation>
    <scope>NUCLEOTIDE SEQUENCE [LARGE SCALE GENOMIC DNA]</scope>
    <source>
        <strain evidence="2">FIL2</strain>
    </source>
</reference>
<feature type="region of interest" description="Disordered" evidence="1">
    <location>
        <begin position="1"/>
        <end position="74"/>
    </location>
</feature>
<dbReference type="EMBL" id="CM008054">
    <property type="protein sequence ID" value="PVH31707.1"/>
    <property type="molecule type" value="Genomic_DNA"/>
</dbReference>